<dbReference type="Proteomes" id="UP000291831">
    <property type="component" value="Unassembled WGS sequence"/>
</dbReference>
<dbReference type="Pfam" id="PF00404">
    <property type="entry name" value="Dockerin_1"/>
    <property type="match status" value="1"/>
</dbReference>
<protein>
    <recommendedName>
        <fullName evidence="3">Dockerin domain-containing protein</fullName>
    </recommendedName>
</protein>
<gene>
    <name evidence="1" type="ORF">AEth_01238</name>
</gene>
<dbReference type="AlphaFoldDB" id="A0A8B3S1T7"/>
<dbReference type="InterPro" id="IPR018247">
    <property type="entry name" value="EF_Hand_1_Ca_BS"/>
</dbReference>
<evidence type="ECO:0008006" key="3">
    <source>
        <dbReference type="Google" id="ProtNLM"/>
    </source>
</evidence>
<proteinExistence type="predicted"/>
<dbReference type="InterPro" id="IPR036439">
    <property type="entry name" value="Dockerin_dom_sf"/>
</dbReference>
<name>A0A8B3S1T7_9EURY</name>
<dbReference type="Gene3D" id="1.10.1330.10">
    <property type="entry name" value="Dockerin domain"/>
    <property type="match status" value="1"/>
</dbReference>
<dbReference type="GO" id="GO:0000272">
    <property type="term" value="P:polysaccharide catabolic process"/>
    <property type="evidence" value="ECO:0007669"/>
    <property type="project" value="InterPro"/>
</dbReference>
<dbReference type="EMBL" id="RPGO01000029">
    <property type="protein sequence ID" value="RZB29270.1"/>
    <property type="molecule type" value="Genomic_DNA"/>
</dbReference>
<evidence type="ECO:0000313" key="2">
    <source>
        <dbReference type="Proteomes" id="UP000291831"/>
    </source>
</evidence>
<dbReference type="PROSITE" id="PS00018">
    <property type="entry name" value="EF_HAND_1"/>
    <property type="match status" value="2"/>
</dbReference>
<reference evidence="2" key="1">
    <citation type="submission" date="2019-01" db="EMBL/GenBank/DDBJ databases">
        <title>Anaerobic oxidation of ethane by archaea from a marine hydrocarbon seep.</title>
        <authorList>
            <person name="Musat F."/>
        </authorList>
    </citation>
    <scope>NUCLEOTIDE SEQUENCE [LARGE SCALE GENOMIC DNA]</scope>
</reference>
<dbReference type="GO" id="GO:0004553">
    <property type="term" value="F:hydrolase activity, hydrolyzing O-glycosyl compounds"/>
    <property type="evidence" value="ECO:0007669"/>
    <property type="project" value="InterPro"/>
</dbReference>
<organism evidence="1 2">
    <name type="scientific">Candidatus Argoarchaeum ethanivorans</name>
    <dbReference type="NCBI Taxonomy" id="2608793"/>
    <lineage>
        <taxon>Archaea</taxon>
        <taxon>Methanobacteriati</taxon>
        <taxon>Methanobacteriota</taxon>
        <taxon>Stenosarchaea group</taxon>
        <taxon>Methanomicrobia</taxon>
        <taxon>Methanosarcinales</taxon>
        <taxon>Methanosarcinales incertae sedis</taxon>
        <taxon>GOM Arc I cluster</taxon>
        <taxon>Candidatus Argoarchaeum</taxon>
    </lineage>
</organism>
<comment type="caution">
    <text evidence="1">The sequence shown here is derived from an EMBL/GenBank/DDBJ whole genome shotgun (WGS) entry which is preliminary data.</text>
</comment>
<evidence type="ECO:0000313" key="1">
    <source>
        <dbReference type="EMBL" id="RZB29270.1"/>
    </source>
</evidence>
<sequence length="111" mass="12497">MVFVCDKNRLGFANEHIYYWQGSPSSNKWVCGGDAFFMYNYFYEDCGDVNGDDTVDINDVIFLLGYVGNPTEDLLEKGDVNCDHKINMGDMILSLNHVGDPDNYKLGCCGE</sequence>
<dbReference type="SUPFAM" id="SSF63446">
    <property type="entry name" value="Type I dockerin domain"/>
    <property type="match status" value="1"/>
</dbReference>
<accession>A0A8B3S1T7</accession>
<dbReference type="InterPro" id="IPR002105">
    <property type="entry name" value="Dockerin_1_rpt"/>
</dbReference>